<feature type="transmembrane region" description="Helical" evidence="1">
    <location>
        <begin position="12"/>
        <end position="30"/>
    </location>
</feature>
<organism evidence="2 3">
    <name type="scientific">Tannerella forsythia</name>
    <name type="common">Bacteroides forsythus</name>
    <dbReference type="NCBI Taxonomy" id="28112"/>
    <lineage>
        <taxon>Bacteria</taxon>
        <taxon>Pseudomonadati</taxon>
        <taxon>Bacteroidota</taxon>
        <taxon>Bacteroidia</taxon>
        <taxon>Bacteroidales</taxon>
        <taxon>Tannerellaceae</taxon>
        <taxon>Tannerella</taxon>
    </lineage>
</organism>
<evidence type="ECO:0000313" key="2">
    <source>
        <dbReference type="EMBL" id="SCQ19585.1"/>
    </source>
</evidence>
<evidence type="ECO:0000313" key="3">
    <source>
        <dbReference type="Proteomes" id="UP000182057"/>
    </source>
</evidence>
<reference evidence="2 3" key="1">
    <citation type="submission" date="2016-09" db="EMBL/GenBank/DDBJ databases">
        <authorList>
            <person name="Capua I."/>
            <person name="De Benedictis P."/>
            <person name="Joannis T."/>
            <person name="Lombin L.H."/>
            <person name="Cattoli G."/>
        </authorList>
    </citation>
    <scope>NUCLEOTIDE SEQUENCE [LARGE SCALE GENOMIC DNA]</scope>
    <source>
        <strain evidence="2 3">UB20</strain>
    </source>
</reference>
<evidence type="ECO:0000256" key="1">
    <source>
        <dbReference type="SAM" id="Phobius"/>
    </source>
</evidence>
<dbReference type="AlphaFoldDB" id="A0A1D3UHJ3"/>
<name>A0A1D3UHJ3_TANFO</name>
<gene>
    <name evidence="2" type="ORF">TFUB20_00753</name>
</gene>
<protein>
    <submittedName>
        <fullName evidence="2">Uncharacterized protein</fullName>
    </submittedName>
</protein>
<dbReference type="Proteomes" id="UP000182057">
    <property type="component" value="Unassembled WGS sequence"/>
</dbReference>
<keyword evidence="1" id="KW-1133">Transmembrane helix</keyword>
<accession>A0A1D3UHJ3</accession>
<keyword evidence="1" id="KW-0812">Transmembrane</keyword>
<dbReference type="EMBL" id="FMMM01000026">
    <property type="protein sequence ID" value="SCQ19585.1"/>
    <property type="molecule type" value="Genomic_DNA"/>
</dbReference>
<proteinExistence type="predicted"/>
<keyword evidence="1" id="KW-0472">Membrane</keyword>
<sequence>MRLIKFYRKHTILVLTCLLVTMAVLQWGYYAGKEDAKKRLEHKTEKFECYCMDKVEMEK</sequence>